<dbReference type="Gene3D" id="3.40.50.720">
    <property type="entry name" value="NAD(P)-binding Rossmann-like Domain"/>
    <property type="match status" value="1"/>
</dbReference>
<dbReference type="InterPro" id="IPR011032">
    <property type="entry name" value="GroES-like_sf"/>
</dbReference>
<accession>A0A9P5RXF7</accession>
<dbReference type="SUPFAM" id="SSF51735">
    <property type="entry name" value="NAD(P)-binding Rossmann-fold domains"/>
    <property type="match status" value="1"/>
</dbReference>
<reference evidence="3" key="1">
    <citation type="journal article" date="2020" name="Fungal Divers.">
        <title>Resolving the Mortierellaceae phylogeny through synthesis of multi-gene phylogenetics and phylogenomics.</title>
        <authorList>
            <person name="Vandepol N."/>
            <person name="Liber J."/>
            <person name="Desiro A."/>
            <person name="Na H."/>
            <person name="Kennedy M."/>
            <person name="Barry K."/>
            <person name="Grigoriev I.V."/>
            <person name="Miller A.N."/>
            <person name="O'Donnell K."/>
            <person name="Stajich J.E."/>
            <person name="Bonito G."/>
        </authorList>
    </citation>
    <scope>NUCLEOTIDE SEQUENCE</scope>
    <source>
        <strain evidence="3">NRRL 6426</strain>
    </source>
</reference>
<dbReference type="GO" id="GO:0016628">
    <property type="term" value="F:oxidoreductase activity, acting on the CH-CH group of donors, NAD or NADP as acceptor"/>
    <property type="evidence" value="ECO:0007669"/>
    <property type="project" value="InterPro"/>
</dbReference>
<dbReference type="Proteomes" id="UP000748756">
    <property type="component" value="Unassembled WGS sequence"/>
</dbReference>
<comment type="caution">
    <text evidence="3">The sequence shown here is derived from an EMBL/GenBank/DDBJ whole genome shotgun (WGS) entry which is preliminary data.</text>
</comment>
<dbReference type="InterPro" id="IPR045010">
    <property type="entry name" value="MDR_fam"/>
</dbReference>
<dbReference type="PANTHER" id="PTHR43205:SF7">
    <property type="entry name" value="PROSTAGLANDIN REDUCTASE 1"/>
    <property type="match status" value="1"/>
</dbReference>
<sequence length="347" mass="38466">MVNTKNKSIIFVKRPEDYPVAGEHFVLQHTQLAPHLEDGDILTRNLYLSLDPYLRGRMDGIEGAYVPCFYLGKPINGYGMGEVIQSKNPRFPVGSLVFGVITWEHFSLIPPAFNNLIILPAAVRNSKVPLSWYMGALGMTGLTAYGSLKLYGNLKPGETIFVSAAMGAVGHLVGQMAKRQGLRVIGSAGSDEKVKILLEELKFDAAFNYKSGKPIVESLREACPEGLDIYYDNVGGEHLEAALEVLKRHGRVVVSGMIDDYNRPVPYHIKNLVLIFQKRIKIEGFLCLDFEKELWPSFTEDVTKWLLDGDIICKEEITEGLENAHEAFAANLKGKNLGKGVVKIADL</sequence>
<dbReference type="OrthoDB" id="809632at2759"/>
<dbReference type="InterPro" id="IPR020843">
    <property type="entry name" value="ER"/>
</dbReference>
<dbReference type="AlphaFoldDB" id="A0A9P5RXF7"/>
<feature type="domain" description="Enoyl reductase (ER)" evidence="2">
    <location>
        <begin position="22"/>
        <end position="342"/>
    </location>
</feature>
<dbReference type="PANTHER" id="PTHR43205">
    <property type="entry name" value="PROSTAGLANDIN REDUCTASE"/>
    <property type="match status" value="1"/>
</dbReference>
<dbReference type="InterPro" id="IPR013149">
    <property type="entry name" value="ADH-like_C"/>
</dbReference>
<dbReference type="Pfam" id="PF16884">
    <property type="entry name" value="ADH_N_2"/>
    <property type="match status" value="1"/>
</dbReference>
<dbReference type="InterPro" id="IPR036291">
    <property type="entry name" value="NAD(P)-bd_dom_sf"/>
</dbReference>
<name>A0A9P5RXF7_9FUNG</name>
<dbReference type="Pfam" id="PF00107">
    <property type="entry name" value="ADH_zinc_N"/>
    <property type="match status" value="1"/>
</dbReference>
<proteinExistence type="predicted"/>
<dbReference type="SMART" id="SM00829">
    <property type="entry name" value="PKS_ER"/>
    <property type="match status" value="1"/>
</dbReference>
<dbReference type="InterPro" id="IPR041694">
    <property type="entry name" value="ADH_N_2"/>
</dbReference>
<dbReference type="Gene3D" id="3.90.180.10">
    <property type="entry name" value="Medium-chain alcohol dehydrogenases, catalytic domain"/>
    <property type="match status" value="1"/>
</dbReference>
<dbReference type="FunFam" id="3.40.50.720:FF:000121">
    <property type="entry name" value="Prostaglandin reductase 2"/>
    <property type="match status" value="1"/>
</dbReference>
<dbReference type="SUPFAM" id="SSF50129">
    <property type="entry name" value="GroES-like"/>
    <property type="match status" value="1"/>
</dbReference>
<organism evidence="3 4">
    <name type="scientific">Linnemannia schmuckeri</name>
    <dbReference type="NCBI Taxonomy" id="64567"/>
    <lineage>
        <taxon>Eukaryota</taxon>
        <taxon>Fungi</taxon>
        <taxon>Fungi incertae sedis</taxon>
        <taxon>Mucoromycota</taxon>
        <taxon>Mortierellomycotina</taxon>
        <taxon>Mortierellomycetes</taxon>
        <taxon>Mortierellales</taxon>
        <taxon>Mortierellaceae</taxon>
        <taxon>Linnemannia</taxon>
    </lineage>
</organism>
<protein>
    <recommendedName>
        <fullName evidence="2">Enoyl reductase (ER) domain-containing protein</fullName>
    </recommendedName>
</protein>
<evidence type="ECO:0000313" key="3">
    <source>
        <dbReference type="EMBL" id="KAF9148667.1"/>
    </source>
</evidence>
<keyword evidence="4" id="KW-1185">Reference proteome</keyword>
<evidence type="ECO:0000256" key="1">
    <source>
        <dbReference type="ARBA" id="ARBA00023002"/>
    </source>
</evidence>
<dbReference type="CDD" id="cd05288">
    <property type="entry name" value="PGDH"/>
    <property type="match status" value="1"/>
</dbReference>
<gene>
    <name evidence="3" type="ORF">BG015_009573</name>
</gene>
<evidence type="ECO:0000259" key="2">
    <source>
        <dbReference type="SMART" id="SM00829"/>
    </source>
</evidence>
<evidence type="ECO:0000313" key="4">
    <source>
        <dbReference type="Proteomes" id="UP000748756"/>
    </source>
</evidence>
<dbReference type="EMBL" id="JAAAUQ010000628">
    <property type="protein sequence ID" value="KAF9148667.1"/>
    <property type="molecule type" value="Genomic_DNA"/>
</dbReference>
<keyword evidence="1" id="KW-0560">Oxidoreductase</keyword>